<sequence>MIKRLLYNWNLLIHKLTYYDVKRCNAICVINNKQCKKITDKKHKYCIDHYNIFKQFCNKYHFVDNYNKFKDDISLSILAEVEYNMRIQFQLMFCIESDPEHEQWLNYLRSIIINTLPSTTTNSFNTSTINLDYLNLELNIKKPEIYDNKHIDPKINRYHINLYYFNNELIPRYNSYKSIKSI</sequence>
<dbReference type="Proteomes" id="UP000174145">
    <property type="component" value="Segment"/>
</dbReference>
<name>W6JPJ5_9POXV</name>
<keyword evidence="2" id="KW-1185">Reference proteome</keyword>
<reference evidence="1 2" key="1">
    <citation type="journal article" date="2014" name="Virology">
        <title>The complete genome sequence of the Alphaentomopoxvirus Anomala cuprea entomopoxvirus, including its terminal hairpin loop sequences, suggests a potentially unique mode of apoptosis inhibition and mode of DNA replication.</title>
        <authorList>
            <person name="Mitsuhashi W."/>
            <person name="Miyamoto K."/>
            <person name="Wada S."/>
        </authorList>
    </citation>
    <scope>NUCLEOTIDE SEQUENCE [LARGE SCALE GENOMIC DNA]</scope>
    <source>
        <strain evidence="1">CV6M</strain>
    </source>
</reference>
<dbReference type="RefSeq" id="YP_009001502.1">
    <property type="nucleotide sequence ID" value="NC_023426.1"/>
</dbReference>
<dbReference type="OrthoDB" id="22475at10239"/>
<evidence type="ECO:0000313" key="2">
    <source>
        <dbReference type="Proteomes" id="UP000174145"/>
    </source>
</evidence>
<organism evidence="1 2">
    <name type="scientific">Alphaentomopoxvirus acuprea</name>
    <dbReference type="NCBI Taxonomy" id="62099"/>
    <lineage>
        <taxon>Viruses</taxon>
        <taxon>Varidnaviria</taxon>
        <taxon>Bamfordvirae</taxon>
        <taxon>Nucleocytoviricota</taxon>
        <taxon>Pokkesviricetes</taxon>
        <taxon>Chitovirales</taxon>
        <taxon>Poxviridae</taxon>
        <taxon>Entomopoxvirinae</taxon>
        <taxon>Alphaentomopoxvirus</taxon>
    </lineage>
</organism>
<proteinExistence type="predicted"/>
<dbReference type="EMBL" id="AP013055">
    <property type="protein sequence ID" value="BAO49389.1"/>
    <property type="molecule type" value="Genomic_DNA"/>
</dbReference>
<protein>
    <submittedName>
        <fullName evidence="1">Uncharacterized protein</fullName>
    </submittedName>
</protein>
<evidence type="ECO:0000313" key="1">
    <source>
        <dbReference type="EMBL" id="BAO49389.1"/>
    </source>
</evidence>
<accession>W6JPJ5</accession>
<dbReference type="GeneID" id="18263458"/>
<dbReference type="KEGG" id="vg:18263458"/>